<gene>
    <name evidence="1" type="ORF">BW732_02645</name>
</gene>
<dbReference type="EMBL" id="CP019609">
    <property type="protein sequence ID" value="AQP53239.1"/>
    <property type="molecule type" value="Genomic_DNA"/>
</dbReference>
<dbReference type="Proteomes" id="UP000188246">
    <property type="component" value="Chromosome"/>
</dbReference>
<dbReference type="Gene3D" id="1.20.1500.10">
    <property type="entry name" value="YheA/YmcA-like"/>
    <property type="match status" value="1"/>
</dbReference>
<dbReference type="InterPro" id="IPR023378">
    <property type="entry name" value="YheA/YmcA-like_dom_sf"/>
</dbReference>
<dbReference type="RefSeq" id="WP_077275334.1">
    <property type="nucleotide sequence ID" value="NZ_CP019609.1"/>
</dbReference>
<dbReference type="AlphaFoldDB" id="A0A1Q2D4I9"/>
<organism evidence="1 2">
    <name type="scientific">Vagococcus penaei</name>
    <dbReference type="NCBI Taxonomy" id="633807"/>
    <lineage>
        <taxon>Bacteria</taxon>
        <taxon>Bacillati</taxon>
        <taxon>Bacillota</taxon>
        <taxon>Bacilli</taxon>
        <taxon>Lactobacillales</taxon>
        <taxon>Enterococcaceae</taxon>
        <taxon>Vagococcus</taxon>
    </lineage>
</organism>
<evidence type="ECO:0000313" key="1">
    <source>
        <dbReference type="EMBL" id="AQP53239.1"/>
    </source>
</evidence>
<keyword evidence="2" id="KW-1185">Reference proteome</keyword>
<evidence type="ECO:0000313" key="2">
    <source>
        <dbReference type="Proteomes" id="UP000188246"/>
    </source>
</evidence>
<sequence>MIVDDKLFKLEDEVLALKECLLDSSLVDDYVRHHEEIKASTDVEQLIQEFQEVKHRFESIESYGNYAPGFKETRRELRKKKRALDTHELVMTYKQSETALQNVLDYLALDLSKCVSEKIKVDAGNPFFEFASRGCGGSCHGKK</sequence>
<dbReference type="InterPro" id="IPR052767">
    <property type="entry name" value="Bact_com_dev_regulator"/>
</dbReference>
<accession>A0A1Q2D4I9</accession>
<dbReference type="PANTHER" id="PTHR38448:SF2">
    <property type="entry name" value="REGULATORY PROTEIN YLBF"/>
    <property type="match status" value="1"/>
</dbReference>
<dbReference type="STRING" id="633807.BW732_02645"/>
<proteinExistence type="predicted"/>
<dbReference type="Pfam" id="PF06133">
    <property type="entry name" value="Com_YlbF"/>
    <property type="match status" value="1"/>
</dbReference>
<reference evidence="1 2" key="1">
    <citation type="journal article" date="2010" name="Int. J. Syst. Evol. Microbiol.">
        <title>Vagococcus penaei sp. nov., isolated from spoilage microbiota of cooked shrimp (Penaeus vannamei).</title>
        <authorList>
            <person name="Jaffres E."/>
            <person name="Prevost H."/>
            <person name="Rossero A."/>
            <person name="Joffraud J.J."/>
            <person name="Dousset X."/>
        </authorList>
    </citation>
    <scope>NUCLEOTIDE SEQUENCE [LARGE SCALE GENOMIC DNA]</scope>
    <source>
        <strain evidence="1 2">CD276</strain>
    </source>
</reference>
<name>A0A1Q2D4I9_9ENTE</name>
<dbReference type="KEGG" id="vpi:BW732_02645"/>
<dbReference type="OrthoDB" id="2157513at2"/>
<protein>
    <submittedName>
        <fullName evidence="1">Uncharacterized protein</fullName>
    </submittedName>
</protein>
<dbReference type="InterPro" id="IPR010368">
    <property type="entry name" value="Com_YlbF"/>
</dbReference>
<dbReference type="PANTHER" id="PTHR38448">
    <property type="entry name" value="REGULATORY PROTEIN YLBF-RELATED"/>
    <property type="match status" value="1"/>
</dbReference>
<dbReference type="SUPFAM" id="SSF158622">
    <property type="entry name" value="YheA/YmcA-like"/>
    <property type="match status" value="1"/>
</dbReference>